<dbReference type="RefSeq" id="WP_154483849.1">
    <property type="nucleotide sequence ID" value="NZ_VULR01000006.1"/>
</dbReference>
<evidence type="ECO:0000313" key="2">
    <source>
        <dbReference type="Proteomes" id="UP000462760"/>
    </source>
</evidence>
<accession>A0A844FGV9</accession>
<dbReference type="Proteomes" id="UP000462760">
    <property type="component" value="Unassembled WGS sequence"/>
</dbReference>
<organism evidence="1 2">
    <name type="scientific">Anaerosalibacter bizertensis</name>
    <dbReference type="NCBI Taxonomy" id="932217"/>
    <lineage>
        <taxon>Bacteria</taxon>
        <taxon>Bacillati</taxon>
        <taxon>Bacillota</taxon>
        <taxon>Tissierellia</taxon>
        <taxon>Tissierellales</taxon>
        <taxon>Sporanaerobacteraceae</taxon>
        <taxon>Anaerosalibacter</taxon>
    </lineage>
</organism>
<comment type="caution">
    <text evidence="1">The sequence shown here is derived from an EMBL/GenBank/DDBJ whole genome shotgun (WGS) entry which is preliminary data.</text>
</comment>
<proteinExistence type="predicted"/>
<reference evidence="1 2" key="1">
    <citation type="submission" date="2019-08" db="EMBL/GenBank/DDBJ databases">
        <title>In-depth cultivation of the pig gut microbiome towards novel bacterial diversity and tailored functional studies.</title>
        <authorList>
            <person name="Wylensek D."/>
            <person name="Hitch T.C.A."/>
            <person name="Clavel T."/>
        </authorList>
    </citation>
    <scope>NUCLEOTIDE SEQUENCE [LARGE SCALE GENOMIC DNA]</scope>
    <source>
        <strain evidence="1 2">Med78-601-WT-4W-RMD-3</strain>
    </source>
</reference>
<evidence type="ECO:0000313" key="1">
    <source>
        <dbReference type="EMBL" id="MSS43165.1"/>
    </source>
</evidence>
<sequence>MDQQKIVPVVGLEKLYAAKILKDDESGVEFDTPRYLPGIKEIALKPNISQESFYAENIEWLSEATLANTEVEVDITDLSDEDEVFLLGHKLATEGGVIKSADDTAPDVALLFKANKGKGESRYQILYKGSFSPSDDSYKGKEGKPEFQSRKLKASFAPLRYNKMWQYKVDSDSPNAPTDLDSTFFKQVTVPTEKTEATVPEEPPIEG</sequence>
<dbReference type="InterPro" id="IPR006490">
    <property type="entry name" value="Maj_tail_phi13"/>
</dbReference>
<protein>
    <submittedName>
        <fullName evidence="1">Phage tail protein</fullName>
    </submittedName>
</protein>
<dbReference type="EMBL" id="VULR01000006">
    <property type="protein sequence ID" value="MSS43165.1"/>
    <property type="molecule type" value="Genomic_DNA"/>
</dbReference>
<dbReference type="NCBIfam" id="TIGR01603">
    <property type="entry name" value="maj_tail_phi13"/>
    <property type="match status" value="1"/>
</dbReference>
<name>A0A844FGV9_9FIRM</name>
<gene>
    <name evidence="1" type="ORF">FYJ27_05390</name>
</gene>
<dbReference type="AlphaFoldDB" id="A0A844FGV9"/>
<dbReference type="OrthoDB" id="3078218at2"/>